<name>A0A8T2TIH6_CERRI</name>
<dbReference type="InterPro" id="IPR050426">
    <property type="entry name" value="Glycosyltransferase_28"/>
</dbReference>
<feature type="compositionally biased region" description="Basic and acidic residues" evidence="2">
    <location>
        <begin position="424"/>
        <end position="433"/>
    </location>
</feature>
<keyword evidence="1" id="KW-0808">Transferase</keyword>
<feature type="compositionally biased region" description="Polar residues" evidence="2">
    <location>
        <begin position="281"/>
        <end position="315"/>
    </location>
</feature>
<dbReference type="EMBL" id="CM035418">
    <property type="protein sequence ID" value="KAH7421154.1"/>
    <property type="molecule type" value="Genomic_DNA"/>
</dbReference>
<dbReference type="InterPro" id="IPR002213">
    <property type="entry name" value="UDP_glucos_trans"/>
</dbReference>
<feature type="region of interest" description="Disordered" evidence="2">
    <location>
        <begin position="409"/>
        <end position="449"/>
    </location>
</feature>
<dbReference type="AlphaFoldDB" id="A0A8T2TIH6"/>
<dbReference type="OrthoDB" id="5835829at2759"/>
<dbReference type="PANTHER" id="PTHR48050">
    <property type="entry name" value="STEROL 3-BETA-GLUCOSYLTRANSFERASE"/>
    <property type="match status" value="1"/>
</dbReference>
<dbReference type="SUPFAM" id="SSF53756">
    <property type="entry name" value="UDP-Glycosyltransferase/glycogen phosphorylase"/>
    <property type="match status" value="1"/>
</dbReference>
<evidence type="ECO:0000256" key="1">
    <source>
        <dbReference type="ARBA" id="ARBA00022679"/>
    </source>
</evidence>
<accession>A0A8T2TIH6</accession>
<dbReference type="GO" id="GO:0016906">
    <property type="term" value="F:sterol 3-beta-glucosyltransferase activity"/>
    <property type="evidence" value="ECO:0007669"/>
    <property type="project" value="UniProtKB-ARBA"/>
</dbReference>
<dbReference type="Proteomes" id="UP000825935">
    <property type="component" value="Chromosome 13"/>
</dbReference>
<keyword evidence="5" id="KW-1185">Reference proteome</keyword>
<comment type="caution">
    <text evidence="4">The sequence shown here is derived from an EMBL/GenBank/DDBJ whole genome shotgun (WGS) entry which is preliminary data.</text>
</comment>
<dbReference type="CDD" id="cd03784">
    <property type="entry name" value="GT1_Gtf-like"/>
    <property type="match status" value="1"/>
</dbReference>
<organism evidence="4 5">
    <name type="scientific">Ceratopteris richardii</name>
    <name type="common">Triangle waterfern</name>
    <dbReference type="NCBI Taxonomy" id="49495"/>
    <lineage>
        <taxon>Eukaryota</taxon>
        <taxon>Viridiplantae</taxon>
        <taxon>Streptophyta</taxon>
        <taxon>Embryophyta</taxon>
        <taxon>Tracheophyta</taxon>
        <taxon>Polypodiopsida</taxon>
        <taxon>Polypodiidae</taxon>
        <taxon>Polypodiales</taxon>
        <taxon>Pteridineae</taxon>
        <taxon>Pteridaceae</taxon>
        <taxon>Parkerioideae</taxon>
        <taxon>Ceratopteris</taxon>
    </lineage>
</organism>
<dbReference type="PANTHER" id="PTHR48050:SF13">
    <property type="entry name" value="STEROL 3-BETA-GLUCOSYLTRANSFERASE UGT80A2"/>
    <property type="match status" value="1"/>
</dbReference>
<protein>
    <recommendedName>
        <fullName evidence="3">Glycosyltransferase family 28 N-terminal domain-containing protein</fullName>
    </recommendedName>
</protein>
<feature type="region of interest" description="Disordered" evidence="2">
    <location>
        <begin position="1"/>
        <end position="108"/>
    </location>
</feature>
<evidence type="ECO:0000259" key="3">
    <source>
        <dbReference type="Pfam" id="PF03033"/>
    </source>
</evidence>
<gene>
    <name evidence="4" type="ORF">KP509_13G042700</name>
</gene>
<dbReference type="GO" id="GO:0005975">
    <property type="term" value="P:carbohydrate metabolic process"/>
    <property type="evidence" value="ECO:0007669"/>
    <property type="project" value="InterPro"/>
</dbReference>
<evidence type="ECO:0000256" key="2">
    <source>
        <dbReference type="SAM" id="MobiDB-lite"/>
    </source>
</evidence>
<dbReference type="Pfam" id="PF03033">
    <property type="entry name" value="Glyco_transf_28"/>
    <property type="match status" value="1"/>
</dbReference>
<feature type="compositionally biased region" description="Basic and acidic residues" evidence="2">
    <location>
        <begin position="1"/>
        <end position="12"/>
    </location>
</feature>
<proteinExistence type="predicted"/>
<evidence type="ECO:0000313" key="5">
    <source>
        <dbReference type="Proteomes" id="UP000825935"/>
    </source>
</evidence>
<feature type="domain" description="Glycosyltransferase family 28 N-terminal" evidence="3">
    <location>
        <begin position="505"/>
        <end position="647"/>
    </location>
</feature>
<feature type="region of interest" description="Disordered" evidence="2">
    <location>
        <begin position="269"/>
        <end position="321"/>
    </location>
</feature>
<evidence type="ECO:0000313" key="4">
    <source>
        <dbReference type="EMBL" id="KAH7421154.1"/>
    </source>
</evidence>
<feature type="compositionally biased region" description="Low complexity" evidence="2">
    <location>
        <begin position="14"/>
        <end position="77"/>
    </location>
</feature>
<reference evidence="4" key="1">
    <citation type="submission" date="2021-08" db="EMBL/GenBank/DDBJ databases">
        <title>WGS assembly of Ceratopteris richardii.</title>
        <authorList>
            <person name="Marchant D.B."/>
            <person name="Chen G."/>
            <person name="Jenkins J."/>
            <person name="Shu S."/>
            <person name="Leebens-Mack J."/>
            <person name="Grimwood J."/>
            <person name="Schmutz J."/>
            <person name="Soltis P."/>
            <person name="Soltis D."/>
            <person name="Chen Z.-H."/>
        </authorList>
    </citation>
    <scope>NUCLEOTIDE SEQUENCE</scope>
    <source>
        <strain evidence="4">Whitten #5841</strain>
        <tissue evidence="4">Leaf</tissue>
    </source>
</reference>
<dbReference type="Gene3D" id="3.40.50.2000">
    <property type="entry name" value="Glycogen Phosphorylase B"/>
    <property type="match status" value="2"/>
</dbReference>
<sequence length="899" mass="97457">MENQGDHVELDAHPASSSSSSSPPSSPSSSSSASSSSSPSRPQSFASSRSSQKELSVPSSSGSSSTSSSPFSGPSSPLRTAVDQVASNSSEESNRHVPTENGTLFSTDTSILPNSSAAVSAGASTSNHLSTDLISCELQVIEAFAFNANGLESTDTEPELFNLSRTAGSENDTIGSTTEEVTHVNDDDQTLAKNLITTIQEDPHSGQVTQQTSKAHDEPLMSPNVEQNEFSADVDCHIDGKCAYDSHQLAVDVSDCTGLSSSQNTILAGKKHTQLNKDNRIVSSRDNSPPEKNSNIASCTDDVNASNNGDNSNDTPYAEGHPETSFSTIVVELGANVSFEVKCSVEESSKNTVVPLGAAAATFLGEETTELPSDIKALSDQSEIFENKPADITGLPRAKTMPSGFLEVVNGEVRPSSHSTFKRSSTEKSKARSDITQTPGPKMSKRKQKKLLKRMFTVQKDGTVELDLDRSTRFPHGIYASDEREDNYSTAVDEDESKAIPPLEIAMLIVGTRGDVQPFVAIGKRLQEHGHRVRLATHANFEDFVLKAGLEFYPLGGDPKVLAGYMVKNKGFLPSGPSEIRTQKKQLKSIINSLLSACTRRHGNGLQFKAQAIIANPPAYGHVHVAEFLNVPLHIFFTMPWTPTNEFPHPLSRVGHTAANRLSYQVVDYVIWLGIRGIINDFRKKKLKLRPITYLGGSQQSVTKLPTGYIWSPHLVPKPKDWGPKIDVVGFCFLNLSQDYKPPDDLVKWLAAGPAPIYVGFGSLPVEDPLGMTEIIVDALERTSQRGIINKGWGVIPFFGDQTFWGNCVHARGVGPPPIPVDQFSFDKLVHAIEFMLNDEVKQRAVSLAEAMKEEDGVEGAVTAFHKHLPSEVLQCSLRLHSKPADDNSWAACMPCFRR</sequence>
<dbReference type="InterPro" id="IPR004276">
    <property type="entry name" value="GlycoTrans_28_N"/>
</dbReference>